<dbReference type="GeneID" id="106518354"/>
<dbReference type="Proteomes" id="UP000192220">
    <property type="component" value="Unplaced"/>
</dbReference>
<evidence type="ECO:0000313" key="1">
    <source>
        <dbReference type="Proteomes" id="UP000192220"/>
    </source>
</evidence>
<dbReference type="OrthoDB" id="123207at2759"/>
<sequence>MSDTTRLGEFKTFLTEHFTTLAVEVFTEVENIVGACFEENKRLRSMLHMVLSPEIKLHKIDVTPYTEPSIREEPAEPNTRLTLTQAAAKNIKQILKLQSQASRSPPNRKRCYICLGLLSTNLSPFAQQNERPF</sequence>
<organism evidence="1 2">
    <name type="scientific">Austrofundulus limnaeus</name>
    <name type="common">Annual killifish</name>
    <dbReference type="NCBI Taxonomy" id="52670"/>
    <lineage>
        <taxon>Eukaryota</taxon>
        <taxon>Metazoa</taxon>
        <taxon>Chordata</taxon>
        <taxon>Craniata</taxon>
        <taxon>Vertebrata</taxon>
        <taxon>Euteleostomi</taxon>
        <taxon>Actinopterygii</taxon>
        <taxon>Neopterygii</taxon>
        <taxon>Teleostei</taxon>
        <taxon>Neoteleostei</taxon>
        <taxon>Acanthomorphata</taxon>
        <taxon>Ovalentaria</taxon>
        <taxon>Atherinomorphae</taxon>
        <taxon>Cyprinodontiformes</taxon>
        <taxon>Rivulidae</taxon>
        <taxon>Austrofundulus</taxon>
    </lineage>
</organism>
<accession>A0A2I4BBD3</accession>
<keyword evidence="1" id="KW-1185">Reference proteome</keyword>
<reference evidence="2" key="1">
    <citation type="submission" date="2025-08" db="UniProtKB">
        <authorList>
            <consortium name="RefSeq"/>
        </authorList>
    </citation>
    <scope>IDENTIFICATION</scope>
    <source>
        <strain evidence="2">Quisiro</strain>
        <tissue evidence="2">Liver</tissue>
    </source>
</reference>
<dbReference type="RefSeq" id="XP_013865071.1">
    <property type="nucleotide sequence ID" value="XM_014009617.1"/>
</dbReference>
<protein>
    <submittedName>
        <fullName evidence="2">Uncharacterized protein LOC106518354 isoform X3</fullName>
    </submittedName>
</protein>
<name>A0A2I4BBD3_AUSLI</name>
<gene>
    <name evidence="2" type="primary">LOC106518354</name>
</gene>
<proteinExistence type="predicted"/>
<evidence type="ECO:0000313" key="2">
    <source>
        <dbReference type="RefSeq" id="XP_013865071.1"/>
    </source>
</evidence>
<dbReference type="AlphaFoldDB" id="A0A2I4BBD3"/>